<proteinExistence type="predicted"/>
<keyword evidence="2" id="KW-0812">Transmembrane</keyword>
<organism evidence="3 4">
    <name type="scientific">Cutibacterium porci</name>
    <dbReference type="NCBI Taxonomy" id="2605781"/>
    <lineage>
        <taxon>Bacteria</taxon>
        <taxon>Bacillati</taxon>
        <taxon>Actinomycetota</taxon>
        <taxon>Actinomycetes</taxon>
        <taxon>Propionibacteriales</taxon>
        <taxon>Propionibacteriaceae</taxon>
        <taxon>Cutibacterium</taxon>
    </lineage>
</organism>
<gene>
    <name evidence="3" type="ORF">FYJ43_08565</name>
</gene>
<evidence type="ECO:0000313" key="3">
    <source>
        <dbReference type="EMBL" id="MSS46086.1"/>
    </source>
</evidence>
<keyword evidence="4" id="KW-1185">Reference proteome</keyword>
<name>A0A7K0J7Z8_9ACTN</name>
<evidence type="ECO:0000256" key="1">
    <source>
        <dbReference type="SAM" id="MobiDB-lite"/>
    </source>
</evidence>
<keyword evidence="2" id="KW-0472">Membrane</keyword>
<dbReference type="Proteomes" id="UP000466104">
    <property type="component" value="Unassembled WGS sequence"/>
</dbReference>
<feature type="transmembrane region" description="Helical" evidence="2">
    <location>
        <begin position="15"/>
        <end position="37"/>
    </location>
</feature>
<sequence length="156" mass="17123">MMTLLKINPTVSIPAHWWILVAVLAAVGIAALAALVVMSRRHDVSEEPRDDVAQLSAECLRSLDDVSTRLSEGLSARQACLEASRIVRRFIGLVSTEDADYLTASDLTRAARREPRLQPAAAFSRQARDACFGPKPSKSRARDLIESGREVVSSWH</sequence>
<dbReference type="EMBL" id="VUMG01000003">
    <property type="protein sequence ID" value="MSS46086.1"/>
    <property type="molecule type" value="Genomic_DNA"/>
</dbReference>
<accession>A0A7K0J7Z8</accession>
<reference evidence="3 4" key="1">
    <citation type="submission" date="2019-08" db="EMBL/GenBank/DDBJ databases">
        <title>In-depth cultivation of the pig gut microbiome towards novel bacterial diversity and tailored functional studies.</title>
        <authorList>
            <person name="Wylensek D."/>
            <person name="Hitch T.C.A."/>
            <person name="Clavel T."/>
        </authorList>
    </citation>
    <scope>NUCLEOTIDE SEQUENCE [LARGE SCALE GENOMIC DNA]</scope>
    <source>
        <strain evidence="3 4">WCA-380-WT-3A</strain>
    </source>
</reference>
<keyword evidence="2" id="KW-1133">Transmembrane helix</keyword>
<dbReference type="AlphaFoldDB" id="A0A7K0J7Z8"/>
<feature type="region of interest" description="Disordered" evidence="1">
    <location>
        <begin position="118"/>
        <end position="156"/>
    </location>
</feature>
<evidence type="ECO:0000313" key="4">
    <source>
        <dbReference type="Proteomes" id="UP000466104"/>
    </source>
</evidence>
<feature type="compositionally biased region" description="Basic and acidic residues" evidence="1">
    <location>
        <begin position="140"/>
        <end position="149"/>
    </location>
</feature>
<evidence type="ECO:0008006" key="5">
    <source>
        <dbReference type="Google" id="ProtNLM"/>
    </source>
</evidence>
<protein>
    <recommendedName>
        <fullName evidence="5">DUF4129 domain-containing protein</fullName>
    </recommendedName>
</protein>
<comment type="caution">
    <text evidence="3">The sequence shown here is derived from an EMBL/GenBank/DDBJ whole genome shotgun (WGS) entry which is preliminary data.</text>
</comment>
<evidence type="ECO:0000256" key="2">
    <source>
        <dbReference type="SAM" id="Phobius"/>
    </source>
</evidence>